<dbReference type="Proteomes" id="UP000324376">
    <property type="component" value="Unassembled WGS sequence"/>
</dbReference>
<gene>
    <name evidence="2" type="ORF">BD809_10821</name>
</gene>
<dbReference type="AlphaFoldDB" id="A0A5S5BWQ0"/>
<feature type="transmembrane region" description="Helical" evidence="1">
    <location>
        <begin position="168"/>
        <end position="187"/>
    </location>
</feature>
<name>A0A5S5BWQ0_9FLAO</name>
<feature type="transmembrane region" description="Helical" evidence="1">
    <location>
        <begin position="107"/>
        <end position="126"/>
    </location>
</feature>
<evidence type="ECO:0000256" key="1">
    <source>
        <dbReference type="SAM" id="Phobius"/>
    </source>
</evidence>
<keyword evidence="3" id="KW-1185">Reference proteome</keyword>
<keyword evidence="1" id="KW-0812">Transmembrane</keyword>
<organism evidence="2 3">
    <name type="scientific">Aquimarina intermedia</name>
    <dbReference type="NCBI Taxonomy" id="350814"/>
    <lineage>
        <taxon>Bacteria</taxon>
        <taxon>Pseudomonadati</taxon>
        <taxon>Bacteroidota</taxon>
        <taxon>Flavobacteriia</taxon>
        <taxon>Flavobacteriales</taxon>
        <taxon>Flavobacteriaceae</taxon>
        <taxon>Aquimarina</taxon>
    </lineage>
</organism>
<dbReference type="RefSeq" id="WP_148783213.1">
    <property type="nucleotide sequence ID" value="NZ_VNHU01000008.1"/>
</dbReference>
<evidence type="ECO:0008006" key="4">
    <source>
        <dbReference type="Google" id="ProtNLM"/>
    </source>
</evidence>
<keyword evidence="1" id="KW-0472">Membrane</keyword>
<feature type="transmembrane region" description="Helical" evidence="1">
    <location>
        <begin position="77"/>
        <end position="95"/>
    </location>
</feature>
<dbReference type="OrthoDB" id="1161679at2"/>
<comment type="caution">
    <text evidence="2">The sequence shown here is derived from an EMBL/GenBank/DDBJ whole genome shotgun (WGS) entry which is preliminary data.</text>
</comment>
<feature type="transmembrane region" description="Helical" evidence="1">
    <location>
        <begin position="138"/>
        <end position="156"/>
    </location>
</feature>
<sequence length="251" mass="29505">MNYPFIKPTYYYSLFKVFINFIRNPKNERNVSKTTKQKVYDTIGLLIIKTLLLIPVVLFFAIVYDPENIQKANMSERFTPIALLIVGVVILPLLEEVLFRLSLKFKPFYFTVTSGVFCYYTLTKLVFHTKLSAIDESFLKRVIFSIIAAIIAYLIIHIKSFTDILNKLWVQHFQSIYYISCLIFAWMHYSKYEINWTNILLLPILTLPQLVSALIYGYIRVSYGFQYTLFLHMSNNFLGFSMSFLFAMDLI</sequence>
<dbReference type="EMBL" id="VNHU01000008">
    <property type="protein sequence ID" value="TYP71611.1"/>
    <property type="molecule type" value="Genomic_DNA"/>
</dbReference>
<protein>
    <recommendedName>
        <fullName evidence="4">CAAX prenyl protease-like protein</fullName>
    </recommendedName>
</protein>
<evidence type="ECO:0000313" key="3">
    <source>
        <dbReference type="Proteomes" id="UP000324376"/>
    </source>
</evidence>
<feature type="transmembrane region" description="Helical" evidence="1">
    <location>
        <begin position="43"/>
        <end position="65"/>
    </location>
</feature>
<proteinExistence type="predicted"/>
<feature type="transmembrane region" description="Helical" evidence="1">
    <location>
        <begin position="225"/>
        <end position="247"/>
    </location>
</feature>
<evidence type="ECO:0000313" key="2">
    <source>
        <dbReference type="EMBL" id="TYP71611.1"/>
    </source>
</evidence>
<feature type="transmembrane region" description="Helical" evidence="1">
    <location>
        <begin position="199"/>
        <end position="219"/>
    </location>
</feature>
<keyword evidence="1" id="KW-1133">Transmembrane helix</keyword>
<accession>A0A5S5BWQ0</accession>
<reference evidence="2 3" key="1">
    <citation type="submission" date="2019-07" db="EMBL/GenBank/DDBJ databases">
        <title>Genomic Encyclopedia of Archaeal and Bacterial Type Strains, Phase II (KMG-II): from individual species to whole genera.</title>
        <authorList>
            <person name="Goeker M."/>
        </authorList>
    </citation>
    <scope>NUCLEOTIDE SEQUENCE [LARGE SCALE GENOMIC DNA]</scope>
    <source>
        <strain evidence="2 3">DSM 17527</strain>
    </source>
</reference>